<protein>
    <recommendedName>
        <fullName evidence="2">Putative zinc-finger domain-containing protein</fullName>
    </recommendedName>
</protein>
<name>A0A8S9L9X2_BRACR</name>
<feature type="region of interest" description="Disordered" evidence="1">
    <location>
        <begin position="215"/>
        <end position="271"/>
    </location>
</feature>
<feature type="domain" description="Putative zinc-finger" evidence="2">
    <location>
        <begin position="486"/>
        <end position="506"/>
    </location>
</feature>
<dbReference type="InterPro" id="IPR019607">
    <property type="entry name" value="Putative_zinc-finger_domain"/>
</dbReference>
<dbReference type="InterPro" id="IPR039278">
    <property type="entry name" value="Red1"/>
</dbReference>
<dbReference type="GO" id="GO:0005634">
    <property type="term" value="C:nucleus"/>
    <property type="evidence" value="ECO:0007669"/>
    <property type="project" value="TreeGrafter"/>
</dbReference>
<dbReference type="Pfam" id="PF10650">
    <property type="entry name" value="zf-C3H1"/>
    <property type="match status" value="1"/>
</dbReference>
<evidence type="ECO:0000256" key="1">
    <source>
        <dbReference type="SAM" id="MobiDB-lite"/>
    </source>
</evidence>
<dbReference type="PANTHER" id="PTHR21563:SF3">
    <property type="entry name" value="ZINC FINGER C3H1 DOMAIN-CONTAINING PROTEIN"/>
    <property type="match status" value="1"/>
</dbReference>
<accession>A0A8S9L9X2</accession>
<evidence type="ECO:0000313" key="3">
    <source>
        <dbReference type="EMBL" id="KAF2603189.1"/>
    </source>
</evidence>
<organism evidence="3">
    <name type="scientific">Brassica cretica</name>
    <name type="common">Mustard</name>
    <dbReference type="NCBI Taxonomy" id="69181"/>
    <lineage>
        <taxon>Eukaryota</taxon>
        <taxon>Viridiplantae</taxon>
        <taxon>Streptophyta</taxon>
        <taxon>Embryophyta</taxon>
        <taxon>Tracheophyta</taxon>
        <taxon>Spermatophyta</taxon>
        <taxon>Magnoliopsida</taxon>
        <taxon>eudicotyledons</taxon>
        <taxon>Gunneridae</taxon>
        <taxon>Pentapetalae</taxon>
        <taxon>rosids</taxon>
        <taxon>malvids</taxon>
        <taxon>Brassicales</taxon>
        <taxon>Brassicaceae</taxon>
        <taxon>Brassiceae</taxon>
        <taxon>Brassica</taxon>
    </lineage>
</organism>
<sequence>MTTPIVGKQASASGSGKEEGELSTSDDDSKANHSEGVRCGQPDPPVQLTSRELESVKNVGSNLSSDQLPKIVNGNHQPSLDNSGFRNIPGNTIAPGHSQLDMLYLTNLEESLDKDLEEAQERKRLCEIEERNALKVYRKAQRSLIEANAKCAELYSKRETLSAHYGSLIVRDTRLLWPSIHHEHPETGFRFVSNSAENIDSATKTDNPQHTQLETNHIHNNENGGIHSLHRPHSGQNLGSEPCSDHDASTSDGLPYSEKQTASRLGSPSSDAHILAEDESFPVNHESTEGNIGHQAENLEQTLGNQNSLLIEASLRSKLFERLSMREESRGGTCANGETVVDRGVASERTQRDGSSPVSEKVQHSDSKKPDANKLQGSPSEPPVERSTIMENFGSSVDMESHETSPEDDLLLSVASAGPLFRSTINHLKVPGSSITSLGTESTLENKSYSVYSDVRQRSSLTRTPVYERKVDLYTSNLKMDPFRPLCMYELRGRCNNDECSWQHFKDFADDGLHQSQNDPPGMAENIRGQLNDQLIAYDAALSALCNHASGSIDKDHASACILDLSLQMFNLMCISGNVSNAIQRISKLQAPAAVSEDPDFSMMSQILTCLTYSDKCVFWICCVYLVIYRKLPGSVAQRFEMEKELLEIKWPSVDLVGDVKQTALSLFDKGMRSEELCVSDDSWGNGKQERTAGLFALNHALFTIAVDELGKCRDIVKASVELYPACLELKLLAARMKPKETLSSVFEELLKQEPKDASGTQWIWNQYAEYALQGGSNDSARELMSRWYTSVWDVSSRKKKTALTNEETEEEGESVASDQVDVMFGYLNLTLHNLLQSNWTGACSAIDQALKATAPDHFMHCLREHSVFQLINSLQATGEFPINLQLRLLNSYLDQASSLPVKEPLSWKFISNSAEKPRVRKLVSNLLAPVSSELLVVNTVLEAWHGPSLVPEKLSKQKELVDFVETILGLVPCNYPLALSVSKLLRKEEESGSSGVHFWAGLNLASTISCAMPVAPEYIWVEAGEILSNINGFKTRAERFLSKAVSVYPMSVKLWRCYGSVARSIEEKRGVKIEEEARKKGITLVD</sequence>
<feature type="region of interest" description="Disordered" evidence="1">
    <location>
        <begin position="1"/>
        <end position="82"/>
    </location>
</feature>
<dbReference type="PANTHER" id="PTHR21563">
    <property type="entry name" value="ZINC FINGER C3H1 DOMAIN-CONTAINING PROTEIN"/>
    <property type="match status" value="1"/>
</dbReference>
<dbReference type="GO" id="GO:0000178">
    <property type="term" value="C:exosome (RNase complex)"/>
    <property type="evidence" value="ECO:0007669"/>
    <property type="project" value="TreeGrafter"/>
</dbReference>
<proteinExistence type="predicted"/>
<feature type="compositionally biased region" description="Basic and acidic residues" evidence="1">
    <location>
        <begin position="27"/>
        <end position="36"/>
    </location>
</feature>
<dbReference type="EMBL" id="QGKY02000094">
    <property type="protein sequence ID" value="KAF2603189.1"/>
    <property type="molecule type" value="Genomic_DNA"/>
</dbReference>
<feature type="compositionally biased region" description="Polar residues" evidence="1">
    <location>
        <begin position="58"/>
        <end position="67"/>
    </location>
</feature>
<dbReference type="AlphaFoldDB" id="A0A8S9L9X2"/>
<feature type="compositionally biased region" description="Basic and acidic residues" evidence="1">
    <location>
        <begin position="361"/>
        <end position="372"/>
    </location>
</feature>
<feature type="region of interest" description="Disordered" evidence="1">
    <location>
        <begin position="326"/>
        <end position="386"/>
    </location>
</feature>
<evidence type="ECO:0000259" key="2">
    <source>
        <dbReference type="Pfam" id="PF10650"/>
    </source>
</evidence>
<reference evidence="3" key="1">
    <citation type="submission" date="2019-12" db="EMBL/GenBank/DDBJ databases">
        <title>Genome sequencing and annotation of Brassica cretica.</title>
        <authorList>
            <person name="Studholme D.J."/>
            <person name="Sarris P.F."/>
        </authorList>
    </citation>
    <scope>NUCLEOTIDE SEQUENCE</scope>
    <source>
        <strain evidence="3">PFS-102/07</strain>
        <tissue evidence="3">Leaf</tissue>
    </source>
</reference>
<gene>
    <name evidence="3" type="ORF">F2Q70_00028599</name>
</gene>
<feature type="compositionally biased region" description="Polar residues" evidence="1">
    <location>
        <begin position="258"/>
        <end position="270"/>
    </location>
</feature>
<comment type="caution">
    <text evidence="3">The sequence shown here is derived from an EMBL/GenBank/DDBJ whole genome shotgun (WGS) entry which is preliminary data.</text>
</comment>